<dbReference type="SUPFAM" id="SSF55729">
    <property type="entry name" value="Acyl-CoA N-acyltransferases (Nat)"/>
    <property type="match status" value="1"/>
</dbReference>
<dbReference type="Proteomes" id="UP000199321">
    <property type="component" value="Unassembled WGS sequence"/>
</dbReference>
<dbReference type="Gene3D" id="3.40.630.30">
    <property type="match status" value="1"/>
</dbReference>
<reference evidence="2 3" key="1">
    <citation type="submission" date="2016-10" db="EMBL/GenBank/DDBJ databases">
        <authorList>
            <person name="de Groot N.N."/>
        </authorList>
    </citation>
    <scope>NUCLEOTIDE SEQUENCE [LARGE SCALE GENOMIC DNA]</scope>
    <source>
        <strain evidence="2 3">DSM 16195</strain>
    </source>
</reference>
<protein>
    <submittedName>
        <fullName evidence="2">Acetyltransferase (GNAT) domain-containing protein</fullName>
    </submittedName>
</protein>
<dbReference type="STRING" id="227084.SAMN05421855_10872"/>
<gene>
    <name evidence="2" type="ORF">SAMN05421855_10872</name>
</gene>
<evidence type="ECO:0000259" key="1">
    <source>
        <dbReference type="PROSITE" id="PS51186"/>
    </source>
</evidence>
<dbReference type="InterPro" id="IPR000182">
    <property type="entry name" value="GNAT_dom"/>
</dbReference>
<feature type="domain" description="N-acetyltransferase" evidence="1">
    <location>
        <begin position="124"/>
        <end position="250"/>
    </location>
</feature>
<proteinExistence type="predicted"/>
<name>A0A1G7J3D1_9FLAO</name>
<sequence length="250" mass="29465">MLANNKTKMNNYKRDNINNLISLWKLAGNSFQQYIQNEHFSYCIIPNSEWPNRIWFNKKMNNSILEKTVKIIKNSSAPLSLSNWSDFDNQYHHIFEKYGFIKKSEQIGMSLKLQSKFEEFHRLNFIRVTNPKQAKIWSDIFPQSFGYRISEEIINRTLNDTQYYLIYKEQQAIGTVIAHETDDLIGIHGMGIMPLFRKQGFAKEAMIHILNKALRENKKMATLQSSAMGNRIYKKLGFTEDFIINTFKLE</sequence>
<dbReference type="EMBL" id="FNBA01000008">
    <property type="protein sequence ID" value="SDF19487.1"/>
    <property type="molecule type" value="Genomic_DNA"/>
</dbReference>
<keyword evidence="2" id="KW-0808">Transferase</keyword>
<dbReference type="GO" id="GO:0016747">
    <property type="term" value="F:acyltransferase activity, transferring groups other than amino-acyl groups"/>
    <property type="evidence" value="ECO:0007669"/>
    <property type="project" value="InterPro"/>
</dbReference>
<dbReference type="Pfam" id="PF00583">
    <property type="entry name" value="Acetyltransf_1"/>
    <property type="match status" value="1"/>
</dbReference>
<dbReference type="AlphaFoldDB" id="A0A1G7J3D1"/>
<keyword evidence="3" id="KW-1185">Reference proteome</keyword>
<dbReference type="OrthoDB" id="1096234at2"/>
<evidence type="ECO:0000313" key="3">
    <source>
        <dbReference type="Proteomes" id="UP000199321"/>
    </source>
</evidence>
<accession>A0A1G7J3D1</accession>
<dbReference type="PROSITE" id="PS51186">
    <property type="entry name" value="GNAT"/>
    <property type="match status" value="1"/>
</dbReference>
<dbReference type="InterPro" id="IPR016181">
    <property type="entry name" value="Acyl_CoA_acyltransferase"/>
</dbReference>
<evidence type="ECO:0000313" key="2">
    <source>
        <dbReference type="EMBL" id="SDF19487.1"/>
    </source>
</evidence>
<organism evidence="2 3">
    <name type="scientific">Ulvibacter litoralis</name>
    <dbReference type="NCBI Taxonomy" id="227084"/>
    <lineage>
        <taxon>Bacteria</taxon>
        <taxon>Pseudomonadati</taxon>
        <taxon>Bacteroidota</taxon>
        <taxon>Flavobacteriia</taxon>
        <taxon>Flavobacteriales</taxon>
        <taxon>Flavobacteriaceae</taxon>
        <taxon>Ulvibacter</taxon>
    </lineage>
</organism>